<accession>A0ABW1T183</accession>
<evidence type="ECO:0000313" key="2">
    <source>
        <dbReference type="Proteomes" id="UP001596138"/>
    </source>
</evidence>
<name>A0ABW1T183_9ACTN</name>
<evidence type="ECO:0000313" key="1">
    <source>
        <dbReference type="EMBL" id="MFC6238025.1"/>
    </source>
</evidence>
<protein>
    <recommendedName>
        <fullName evidence="3">XRE family transcriptional regulator</fullName>
    </recommendedName>
</protein>
<dbReference type="RefSeq" id="WP_386765861.1">
    <property type="nucleotide sequence ID" value="NZ_JBHSTI010000008.1"/>
</dbReference>
<evidence type="ECO:0008006" key="3">
    <source>
        <dbReference type="Google" id="ProtNLM"/>
    </source>
</evidence>
<comment type="caution">
    <text evidence="1">The sequence shown here is derived from an EMBL/GenBank/DDBJ whole genome shotgun (WGS) entry which is preliminary data.</text>
</comment>
<dbReference type="Proteomes" id="UP001596138">
    <property type="component" value="Unassembled WGS sequence"/>
</dbReference>
<proteinExistence type="predicted"/>
<dbReference type="EMBL" id="JBHSTI010000008">
    <property type="protein sequence ID" value="MFC6238025.1"/>
    <property type="molecule type" value="Genomic_DNA"/>
</dbReference>
<gene>
    <name evidence="1" type="ORF">ACFQGU_09050</name>
</gene>
<organism evidence="1 2">
    <name type="scientific">Longivirga aurantiaca</name>
    <dbReference type="NCBI Taxonomy" id="1837743"/>
    <lineage>
        <taxon>Bacteria</taxon>
        <taxon>Bacillati</taxon>
        <taxon>Actinomycetota</taxon>
        <taxon>Actinomycetes</taxon>
        <taxon>Sporichthyales</taxon>
        <taxon>Sporichthyaceae</taxon>
        <taxon>Longivirga</taxon>
    </lineage>
</organism>
<sequence>MPKKTHHRTLRPRDYFRDPHEFGVLDSAVVHLPALGDLASQRAAVVQHRIALLLLVRATPGAGPGAALGRTFGFSRQHWSDCLSGRSWMRENTLLAAHALMLGLVDELEP</sequence>
<reference evidence="2" key="1">
    <citation type="journal article" date="2019" name="Int. J. Syst. Evol. Microbiol.">
        <title>The Global Catalogue of Microorganisms (GCM) 10K type strain sequencing project: providing services to taxonomists for standard genome sequencing and annotation.</title>
        <authorList>
            <consortium name="The Broad Institute Genomics Platform"/>
            <consortium name="The Broad Institute Genome Sequencing Center for Infectious Disease"/>
            <person name="Wu L."/>
            <person name="Ma J."/>
        </authorList>
    </citation>
    <scope>NUCLEOTIDE SEQUENCE [LARGE SCALE GENOMIC DNA]</scope>
    <source>
        <strain evidence="2">CGMCC 4.7317</strain>
    </source>
</reference>
<keyword evidence="2" id="KW-1185">Reference proteome</keyword>